<accession>A0ABU2XS10</accession>
<dbReference type="Gene3D" id="3.40.50.1820">
    <property type="entry name" value="alpha/beta hydrolase"/>
    <property type="match status" value="1"/>
</dbReference>
<evidence type="ECO:0000313" key="3">
    <source>
        <dbReference type="EMBL" id="MDT0548704.1"/>
    </source>
</evidence>
<dbReference type="Pfam" id="PF12697">
    <property type="entry name" value="Abhydrolase_6"/>
    <property type="match status" value="1"/>
</dbReference>
<dbReference type="InterPro" id="IPR052897">
    <property type="entry name" value="Sec-Metab_Biosynth_Hydrolase"/>
</dbReference>
<comment type="caution">
    <text evidence="3">The sequence shown here is derived from an EMBL/GenBank/DDBJ whole genome shotgun (WGS) entry which is preliminary data.</text>
</comment>
<name>A0ABU2XS10_9ACTN</name>
<dbReference type="SUPFAM" id="SSF53474">
    <property type="entry name" value="alpha/beta-Hydrolases"/>
    <property type="match status" value="1"/>
</dbReference>
<dbReference type="GO" id="GO:0016787">
    <property type="term" value="F:hydrolase activity"/>
    <property type="evidence" value="ECO:0007669"/>
    <property type="project" value="UniProtKB-KW"/>
</dbReference>
<organism evidence="3 4">
    <name type="scientific">Streptomyces lonegramiae</name>
    <dbReference type="NCBI Taxonomy" id="3075524"/>
    <lineage>
        <taxon>Bacteria</taxon>
        <taxon>Bacillati</taxon>
        <taxon>Actinomycetota</taxon>
        <taxon>Actinomycetes</taxon>
        <taxon>Kitasatosporales</taxon>
        <taxon>Streptomycetaceae</taxon>
        <taxon>Streptomyces</taxon>
    </lineage>
</organism>
<reference evidence="3" key="1">
    <citation type="submission" date="2024-05" db="EMBL/GenBank/DDBJ databases">
        <title>30 novel species of actinomycetes from the DSMZ collection.</title>
        <authorList>
            <person name="Nouioui I."/>
        </authorList>
    </citation>
    <scope>NUCLEOTIDE SEQUENCE</scope>
    <source>
        <strain evidence="3">DSM 41529</strain>
    </source>
</reference>
<proteinExistence type="predicted"/>
<dbReference type="Proteomes" id="UP001180754">
    <property type="component" value="Unassembled WGS sequence"/>
</dbReference>
<protein>
    <submittedName>
        <fullName evidence="3">Alpha/beta hydrolase</fullName>
    </submittedName>
</protein>
<dbReference type="InterPro" id="IPR000073">
    <property type="entry name" value="AB_hydrolase_1"/>
</dbReference>
<dbReference type="EMBL" id="JAVRFD010000028">
    <property type="protein sequence ID" value="MDT0548704.1"/>
    <property type="molecule type" value="Genomic_DNA"/>
</dbReference>
<dbReference type="PANTHER" id="PTHR37017:SF11">
    <property type="entry name" value="ESTERASE_LIPASE_THIOESTERASE DOMAIN-CONTAINING PROTEIN"/>
    <property type="match status" value="1"/>
</dbReference>
<dbReference type="PANTHER" id="PTHR37017">
    <property type="entry name" value="AB HYDROLASE-1 DOMAIN-CONTAINING PROTEIN-RELATED"/>
    <property type="match status" value="1"/>
</dbReference>
<evidence type="ECO:0000313" key="4">
    <source>
        <dbReference type="Proteomes" id="UP001180754"/>
    </source>
</evidence>
<gene>
    <name evidence="3" type="ORF">RND15_39420</name>
</gene>
<dbReference type="InterPro" id="IPR029058">
    <property type="entry name" value="AB_hydrolase_fold"/>
</dbReference>
<feature type="region of interest" description="Disordered" evidence="1">
    <location>
        <begin position="1"/>
        <end position="23"/>
    </location>
</feature>
<evidence type="ECO:0000256" key="1">
    <source>
        <dbReference type="SAM" id="MobiDB-lite"/>
    </source>
</evidence>
<feature type="domain" description="AB hydrolase-1" evidence="2">
    <location>
        <begin position="27"/>
        <end position="250"/>
    </location>
</feature>
<keyword evidence="3" id="KW-0378">Hydrolase</keyword>
<keyword evidence="4" id="KW-1185">Reference proteome</keyword>
<sequence>MSALVPTHADATGPSATPSPTASKPTIVLVHGAWADASSWNGEVKILRSAGYQVRAIANPLQNLTTDSQTVADFLKTVHGPVVLVGHSYGGSVITNAAAETKNVKALVYVDAAAPAVGETTGSVSGSTSALNAPASKLYDTAAYPQAPSGGQNLYLKKDIFVKDFASDLPTNQAENLWATQRAASTIAFNTPSRHAAWKTIPSWYFISSGDRIITQQSEEHMARRAHAKTTVFQGGSHLTLISHPDAVAKVISAAAGSVG</sequence>
<feature type="compositionally biased region" description="Low complexity" evidence="1">
    <location>
        <begin position="9"/>
        <end position="23"/>
    </location>
</feature>
<dbReference type="RefSeq" id="WP_311729271.1">
    <property type="nucleotide sequence ID" value="NZ_JAVRFD010000028.1"/>
</dbReference>
<evidence type="ECO:0000259" key="2">
    <source>
        <dbReference type="Pfam" id="PF12697"/>
    </source>
</evidence>